<name>A0ABQ3P8D6_9ACTN</name>
<gene>
    <name evidence="3" type="ORF">Shyd_26430</name>
</gene>
<evidence type="ECO:0000256" key="1">
    <source>
        <dbReference type="RuleBase" id="RU000411"/>
    </source>
</evidence>
<dbReference type="InterPro" id="IPR023796">
    <property type="entry name" value="Serpin_dom"/>
</dbReference>
<dbReference type="InterPro" id="IPR036186">
    <property type="entry name" value="Serpin_sf"/>
</dbReference>
<dbReference type="InterPro" id="IPR042185">
    <property type="entry name" value="Serpin_sf_2"/>
</dbReference>
<evidence type="ECO:0000313" key="3">
    <source>
        <dbReference type="EMBL" id="GHI21272.1"/>
    </source>
</evidence>
<evidence type="ECO:0000259" key="2">
    <source>
        <dbReference type="SMART" id="SM00093"/>
    </source>
</evidence>
<dbReference type="SMART" id="SM00093">
    <property type="entry name" value="SERPIN"/>
    <property type="match status" value="1"/>
</dbReference>
<protein>
    <recommendedName>
        <fullName evidence="2">Serpin domain-containing protein</fullName>
    </recommendedName>
</protein>
<organism evidence="3 4">
    <name type="scientific">Streptomyces hydrogenans</name>
    <dbReference type="NCBI Taxonomy" id="1873719"/>
    <lineage>
        <taxon>Bacteria</taxon>
        <taxon>Bacillati</taxon>
        <taxon>Actinomycetota</taxon>
        <taxon>Actinomycetes</taxon>
        <taxon>Kitasatosporales</taxon>
        <taxon>Streptomycetaceae</taxon>
        <taxon>Streptomyces</taxon>
    </lineage>
</organism>
<dbReference type="SUPFAM" id="SSF56574">
    <property type="entry name" value="Serpins"/>
    <property type="match status" value="1"/>
</dbReference>
<sequence>MTDTPTVPRAGDLRAFAARCLPGSGDVDFVCSPAGAWLALGAVASGARGRTAEELRGMLGVAGAGAGAAVTGVGRTVAGTGGVSGAVGVWSRVPVDEGFRAGLPGVGFGGLGAGAQAELDAWVREGSGGRVPGLPLALDGSEDLVLLGVLALKAAWRSAFPVGATRPEPFRDASGAVRPVPTMRQRIPGAWVWRVRQGLLKRRAVVVELPGAGARAVRVRFVLGTPGSGPADVLPLAWDARREPVKDEAVELALPRFSLRSRLDLRPWLERCGAGGALRPGADFSGLSPEPLFVSRVVQEAVVEVAEEGVKAAAVTQVTMTRSAAAPRPLERIAFDRPFGVVVLDAEGEVPLFAGWHAGVPGPEAVG</sequence>
<evidence type="ECO:0000313" key="4">
    <source>
        <dbReference type="Proteomes" id="UP001052739"/>
    </source>
</evidence>
<dbReference type="Gene3D" id="2.30.39.10">
    <property type="entry name" value="Alpha-1-antitrypsin, domain 1"/>
    <property type="match status" value="1"/>
</dbReference>
<comment type="caution">
    <text evidence="3">The sequence shown here is derived from an EMBL/GenBank/DDBJ whole genome shotgun (WGS) entry which is preliminary data.</text>
</comment>
<dbReference type="PANTHER" id="PTHR11461">
    <property type="entry name" value="SERINE PROTEASE INHIBITOR, SERPIN"/>
    <property type="match status" value="1"/>
</dbReference>
<dbReference type="PANTHER" id="PTHR11461:SF367">
    <property type="entry name" value="GH21475P-RELATED"/>
    <property type="match status" value="1"/>
</dbReference>
<dbReference type="Pfam" id="PF00079">
    <property type="entry name" value="Serpin"/>
    <property type="match status" value="1"/>
</dbReference>
<dbReference type="InterPro" id="IPR042178">
    <property type="entry name" value="Serpin_sf_1"/>
</dbReference>
<accession>A0ABQ3P8D6</accession>
<proteinExistence type="inferred from homology"/>
<dbReference type="Gene3D" id="3.30.497.10">
    <property type="entry name" value="Antithrombin, subunit I, domain 2"/>
    <property type="match status" value="1"/>
</dbReference>
<feature type="domain" description="Serpin" evidence="2">
    <location>
        <begin position="13"/>
        <end position="355"/>
    </location>
</feature>
<keyword evidence="4" id="KW-1185">Reference proteome</keyword>
<dbReference type="InterPro" id="IPR000215">
    <property type="entry name" value="Serpin_fam"/>
</dbReference>
<dbReference type="Proteomes" id="UP001052739">
    <property type="component" value="Unassembled WGS sequence"/>
</dbReference>
<dbReference type="RefSeq" id="WP_190223562.1">
    <property type="nucleotide sequence ID" value="NZ_BNBS01000036.1"/>
</dbReference>
<reference evidence="3" key="1">
    <citation type="submission" date="2024-05" db="EMBL/GenBank/DDBJ databases">
        <title>Whole genome shotgun sequence of Streptomyces hydrogenans NBRC 13475.</title>
        <authorList>
            <person name="Komaki H."/>
            <person name="Tamura T."/>
        </authorList>
    </citation>
    <scope>NUCLEOTIDE SEQUENCE</scope>
    <source>
        <strain evidence="3">NBRC 13475</strain>
    </source>
</reference>
<comment type="similarity">
    <text evidence="1">Belongs to the serpin family.</text>
</comment>
<dbReference type="EMBL" id="BNDW01000019">
    <property type="protein sequence ID" value="GHI21272.1"/>
    <property type="molecule type" value="Genomic_DNA"/>
</dbReference>